<dbReference type="Pfam" id="PF00887">
    <property type="entry name" value="ACBP"/>
    <property type="match status" value="1"/>
</dbReference>
<feature type="domain" description="ACB" evidence="5">
    <location>
        <begin position="1"/>
        <end position="91"/>
    </location>
</feature>
<keyword evidence="2" id="KW-0446">Lipid-binding</keyword>
<sequence>MSALKSEFIKKSTAMRQWVPMNPPSNRDRLELYALHKQAAAGDCEVEKPNNKGAAEKAKWTAWKTKAGLSQAEAMSRYITECDRQIRVYGSKSGPSTNTMENSTPDVTEAAPPADVPNSPPSSLLKGIDSVPLLASAASEPQKSYMQRLAIMNANQSWWGRQSPLCSPSTAEPSLSSKVESVIISLGTFFERQALAGHSIGPITPTSVHAAVFPVHVLLLTYWIVVVYLLTIPTTFYLVVKTMLLGSNTTGVNLSQLIENTITPASTTASMMMNDSSNSLPPRFIGLALTPLIIITDVTLTTYNAAGDFVGSLMYCFGILITWWYWVFVMPWLAVAMGWVGAAYSCCCGIVEYAGL</sequence>
<feature type="transmembrane region" description="Helical" evidence="4">
    <location>
        <begin position="307"/>
        <end position="326"/>
    </location>
</feature>
<feature type="transmembrane region" description="Helical" evidence="4">
    <location>
        <begin position="217"/>
        <end position="240"/>
    </location>
</feature>
<dbReference type="PANTHER" id="PTHR23310">
    <property type="entry name" value="ACYL-COA-BINDING PROTEIN, ACBP"/>
    <property type="match status" value="1"/>
</dbReference>
<dbReference type="GO" id="GO:0000062">
    <property type="term" value="F:fatty-acyl-CoA binding"/>
    <property type="evidence" value="ECO:0007669"/>
    <property type="project" value="InterPro"/>
</dbReference>
<dbReference type="InterPro" id="IPR014352">
    <property type="entry name" value="FERM/acyl-CoA-bd_prot_sf"/>
</dbReference>
<dbReference type="Gene3D" id="1.20.80.10">
    <property type="match status" value="1"/>
</dbReference>
<keyword evidence="7" id="KW-1185">Reference proteome</keyword>
<feature type="transmembrane region" description="Helical" evidence="4">
    <location>
        <begin position="280"/>
        <end position="300"/>
    </location>
</feature>
<dbReference type="AlphaFoldDB" id="A0A9W7GKA4"/>
<keyword evidence="4" id="KW-1133">Transmembrane helix</keyword>
<comment type="similarity">
    <text evidence="1">Belongs to the ACBP family.</text>
</comment>
<evidence type="ECO:0000259" key="5">
    <source>
        <dbReference type="PROSITE" id="PS51228"/>
    </source>
</evidence>
<feature type="transmembrane region" description="Helical" evidence="4">
    <location>
        <begin position="332"/>
        <end position="354"/>
    </location>
</feature>
<reference evidence="7" key="1">
    <citation type="journal article" date="2023" name="Commun. Biol.">
        <title>Genome analysis of Parmales, the sister group of diatoms, reveals the evolutionary specialization of diatoms from phago-mixotrophs to photoautotrophs.</title>
        <authorList>
            <person name="Ban H."/>
            <person name="Sato S."/>
            <person name="Yoshikawa S."/>
            <person name="Yamada K."/>
            <person name="Nakamura Y."/>
            <person name="Ichinomiya M."/>
            <person name="Sato N."/>
            <person name="Blanc-Mathieu R."/>
            <person name="Endo H."/>
            <person name="Kuwata A."/>
            <person name="Ogata H."/>
        </authorList>
    </citation>
    <scope>NUCLEOTIDE SEQUENCE [LARGE SCALE GENOMIC DNA]</scope>
</reference>
<proteinExistence type="inferred from homology"/>
<evidence type="ECO:0000256" key="4">
    <source>
        <dbReference type="SAM" id="Phobius"/>
    </source>
</evidence>
<dbReference type="GO" id="GO:0006631">
    <property type="term" value="P:fatty acid metabolic process"/>
    <property type="evidence" value="ECO:0007669"/>
    <property type="project" value="TreeGrafter"/>
</dbReference>
<dbReference type="SUPFAM" id="SSF47027">
    <property type="entry name" value="Acyl-CoA binding protein"/>
    <property type="match status" value="1"/>
</dbReference>
<dbReference type="PROSITE" id="PS51228">
    <property type="entry name" value="ACB_2"/>
    <property type="match status" value="1"/>
</dbReference>
<dbReference type="Proteomes" id="UP001165065">
    <property type="component" value="Unassembled WGS sequence"/>
</dbReference>
<dbReference type="EMBL" id="BRYA01000299">
    <property type="protein sequence ID" value="GMI46459.1"/>
    <property type="molecule type" value="Genomic_DNA"/>
</dbReference>
<keyword evidence="4" id="KW-0472">Membrane</keyword>
<dbReference type="PANTHER" id="PTHR23310:SF62">
    <property type="entry name" value="ACYL-COA BINDING PROTEIN 1, ISOFORM A"/>
    <property type="match status" value="1"/>
</dbReference>
<protein>
    <recommendedName>
        <fullName evidence="5">ACB domain-containing protein</fullName>
    </recommendedName>
</protein>
<organism evidence="6 7">
    <name type="scientific">Triparma columacea</name>
    <dbReference type="NCBI Taxonomy" id="722753"/>
    <lineage>
        <taxon>Eukaryota</taxon>
        <taxon>Sar</taxon>
        <taxon>Stramenopiles</taxon>
        <taxon>Ochrophyta</taxon>
        <taxon>Bolidophyceae</taxon>
        <taxon>Parmales</taxon>
        <taxon>Triparmaceae</taxon>
        <taxon>Triparma</taxon>
    </lineage>
</organism>
<feature type="region of interest" description="Disordered" evidence="3">
    <location>
        <begin position="90"/>
        <end position="120"/>
    </location>
</feature>
<evidence type="ECO:0000256" key="1">
    <source>
        <dbReference type="ARBA" id="ARBA00005567"/>
    </source>
</evidence>
<dbReference type="PRINTS" id="PR00689">
    <property type="entry name" value="ACOABINDINGP"/>
</dbReference>
<dbReference type="InterPro" id="IPR035984">
    <property type="entry name" value="Acyl-CoA-binding_sf"/>
</dbReference>
<evidence type="ECO:0000313" key="7">
    <source>
        <dbReference type="Proteomes" id="UP001165065"/>
    </source>
</evidence>
<name>A0A9W7GKA4_9STRA</name>
<dbReference type="InterPro" id="IPR000582">
    <property type="entry name" value="Acyl-CoA-binding_protein"/>
</dbReference>
<keyword evidence="4" id="KW-0812">Transmembrane</keyword>
<gene>
    <name evidence="6" type="ORF">TrCOL_g6857</name>
</gene>
<dbReference type="OrthoDB" id="346910at2759"/>
<accession>A0A9W7GKA4</accession>
<evidence type="ECO:0000256" key="2">
    <source>
        <dbReference type="ARBA" id="ARBA00023121"/>
    </source>
</evidence>
<feature type="compositionally biased region" description="Polar residues" evidence="3">
    <location>
        <begin position="93"/>
        <end position="106"/>
    </location>
</feature>
<comment type="caution">
    <text evidence="6">The sequence shown here is derived from an EMBL/GenBank/DDBJ whole genome shotgun (WGS) entry which is preliminary data.</text>
</comment>
<evidence type="ECO:0000256" key="3">
    <source>
        <dbReference type="SAM" id="MobiDB-lite"/>
    </source>
</evidence>
<evidence type="ECO:0000313" key="6">
    <source>
        <dbReference type="EMBL" id="GMI46459.1"/>
    </source>
</evidence>